<evidence type="ECO:0000256" key="2">
    <source>
        <dbReference type="ARBA" id="ARBA00022723"/>
    </source>
</evidence>
<feature type="active site" evidence="5">
    <location>
        <position position="104"/>
    </location>
</feature>
<dbReference type="STRING" id="502025.Hoch_5653"/>
<feature type="binding site" evidence="6">
    <location>
        <position position="150"/>
    </location>
    <ligand>
        <name>Mg(2+)</name>
        <dbReference type="ChEBI" id="CHEBI:18420"/>
        <label>1</label>
    </ligand>
</feature>
<feature type="active site" description="Proton donor/acceptor" evidence="5">
    <location>
        <position position="148"/>
    </location>
</feature>
<feature type="domain" description="Endonuclease/exonuclease/phosphatase" evidence="8">
    <location>
        <begin position="4"/>
        <end position="252"/>
    </location>
</feature>
<comment type="similarity">
    <text evidence="1">Belongs to the DNA repair enzymes AP/ExoA family.</text>
</comment>
<dbReference type="eggNOG" id="COG0708">
    <property type="taxonomic scope" value="Bacteria"/>
</dbReference>
<feature type="binding site" evidence="6">
    <location>
        <position position="7"/>
    </location>
    <ligand>
        <name>Mg(2+)</name>
        <dbReference type="ChEBI" id="CHEBI:18420"/>
        <label>1</label>
    </ligand>
</feature>
<dbReference type="InterPro" id="IPR005135">
    <property type="entry name" value="Endo/exonuclease/phosphatase"/>
</dbReference>
<dbReference type="CDD" id="cd09086">
    <property type="entry name" value="ExoIII-like_AP-endo"/>
    <property type="match status" value="1"/>
</dbReference>
<reference evidence="9 10" key="1">
    <citation type="journal article" date="2010" name="Stand. Genomic Sci.">
        <title>Complete genome sequence of Haliangium ochraceum type strain (SMP-2).</title>
        <authorList>
            <consortium name="US DOE Joint Genome Institute (JGI-PGF)"/>
            <person name="Ivanova N."/>
            <person name="Daum C."/>
            <person name="Lang E."/>
            <person name="Abt B."/>
            <person name="Kopitz M."/>
            <person name="Saunders E."/>
            <person name="Lapidus A."/>
            <person name="Lucas S."/>
            <person name="Glavina Del Rio T."/>
            <person name="Nolan M."/>
            <person name="Tice H."/>
            <person name="Copeland A."/>
            <person name="Cheng J.F."/>
            <person name="Chen F."/>
            <person name="Bruce D."/>
            <person name="Goodwin L."/>
            <person name="Pitluck S."/>
            <person name="Mavromatis K."/>
            <person name="Pati A."/>
            <person name="Mikhailova N."/>
            <person name="Chen A."/>
            <person name="Palaniappan K."/>
            <person name="Land M."/>
            <person name="Hauser L."/>
            <person name="Chang Y.J."/>
            <person name="Jeffries C.D."/>
            <person name="Detter J.C."/>
            <person name="Brettin T."/>
            <person name="Rohde M."/>
            <person name="Goker M."/>
            <person name="Bristow J."/>
            <person name="Markowitz V."/>
            <person name="Eisen J.A."/>
            <person name="Hugenholtz P."/>
            <person name="Kyrpides N.C."/>
            <person name="Klenk H.P."/>
        </authorList>
    </citation>
    <scope>NUCLEOTIDE SEQUENCE [LARGE SCALE GENOMIC DNA]</scope>
    <source>
        <strain evidence="10">DSM 14365 / CIP 107738 / JCM 11303 / AJ 13395 / SMP-2</strain>
    </source>
</reference>
<keyword evidence="10" id="KW-1185">Reference proteome</keyword>
<dbReference type="PROSITE" id="PS00726">
    <property type="entry name" value="AP_NUCLEASE_F1_1"/>
    <property type="match status" value="1"/>
</dbReference>
<keyword evidence="3" id="KW-0378">Hydrolase</keyword>
<evidence type="ECO:0000256" key="1">
    <source>
        <dbReference type="ARBA" id="ARBA00007092"/>
    </source>
</evidence>
<dbReference type="AlphaFoldDB" id="D0LGA5"/>
<evidence type="ECO:0000256" key="3">
    <source>
        <dbReference type="ARBA" id="ARBA00022801"/>
    </source>
</evidence>
<dbReference type="Proteomes" id="UP000001880">
    <property type="component" value="Chromosome"/>
</dbReference>
<feature type="binding site" evidence="6">
    <location>
        <position position="148"/>
    </location>
    <ligand>
        <name>Mg(2+)</name>
        <dbReference type="ChEBI" id="CHEBI:18420"/>
        <label>1</label>
    </ligand>
</feature>
<dbReference type="SUPFAM" id="SSF56219">
    <property type="entry name" value="DNase I-like"/>
    <property type="match status" value="1"/>
</dbReference>
<evidence type="ECO:0000259" key="8">
    <source>
        <dbReference type="Pfam" id="PF03372"/>
    </source>
</evidence>
<gene>
    <name evidence="9" type="ordered locus">Hoch_5653</name>
</gene>
<feature type="binding site" evidence="6">
    <location>
        <position position="252"/>
    </location>
    <ligand>
        <name>Mg(2+)</name>
        <dbReference type="ChEBI" id="CHEBI:18420"/>
        <label>1</label>
    </ligand>
</feature>
<feature type="binding site" evidence="6">
    <location>
        <position position="34"/>
    </location>
    <ligand>
        <name>Mg(2+)</name>
        <dbReference type="ChEBI" id="CHEBI:18420"/>
        <label>1</label>
    </ligand>
</feature>
<dbReference type="PANTHER" id="PTHR43250:SF2">
    <property type="entry name" value="EXODEOXYRIBONUCLEASE III"/>
    <property type="match status" value="1"/>
</dbReference>
<dbReference type="InterPro" id="IPR037493">
    <property type="entry name" value="ExoIII-like"/>
</dbReference>
<dbReference type="Pfam" id="PF03372">
    <property type="entry name" value="Exo_endo_phos"/>
    <property type="match status" value="1"/>
</dbReference>
<dbReference type="RefSeq" id="WP_012830722.1">
    <property type="nucleotide sequence ID" value="NC_013440.1"/>
</dbReference>
<dbReference type="NCBIfam" id="TIGR00633">
    <property type="entry name" value="xth"/>
    <property type="match status" value="1"/>
</dbReference>
<keyword evidence="6" id="KW-0464">Manganese</keyword>
<dbReference type="GO" id="GO:0004519">
    <property type="term" value="F:endonuclease activity"/>
    <property type="evidence" value="ECO:0007669"/>
    <property type="project" value="InterPro"/>
</dbReference>
<dbReference type="HOGENOM" id="CLU_027539_0_1_7"/>
<evidence type="ECO:0000256" key="6">
    <source>
        <dbReference type="PIRSR" id="PIRSR604808-2"/>
    </source>
</evidence>
<feature type="active site" description="Proton acceptor" evidence="5">
    <location>
        <position position="252"/>
    </location>
</feature>
<dbReference type="EMBL" id="CP001804">
    <property type="protein sequence ID" value="ACY18130.1"/>
    <property type="molecule type" value="Genomic_DNA"/>
</dbReference>
<comment type="cofactor">
    <cofactor evidence="6">
        <name>Mg(2+)</name>
        <dbReference type="ChEBI" id="CHEBI:18420"/>
    </cofactor>
    <cofactor evidence="6">
        <name>Mn(2+)</name>
        <dbReference type="ChEBI" id="CHEBI:29035"/>
    </cofactor>
    <text evidence="6">Probably binds two magnesium or manganese ions per subunit.</text>
</comment>
<evidence type="ECO:0000313" key="9">
    <source>
        <dbReference type="EMBL" id="ACY18130.1"/>
    </source>
</evidence>
<dbReference type="PANTHER" id="PTHR43250">
    <property type="entry name" value="EXODEOXYRIBONUCLEASE III"/>
    <property type="match status" value="1"/>
</dbReference>
<keyword evidence="2 6" id="KW-0479">Metal-binding</keyword>
<feature type="site" description="Interaction with DNA substrate" evidence="7">
    <location>
        <position position="252"/>
    </location>
</feature>
<dbReference type="KEGG" id="hoh:Hoch_5653"/>
<evidence type="ECO:0000313" key="10">
    <source>
        <dbReference type="Proteomes" id="UP000001880"/>
    </source>
</evidence>
<dbReference type="PROSITE" id="PS51435">
    <property type="entry name" value="AP_NUCLEASE_F1_4"/>
    <property type="match status" value="1"/>
</dbReference>
<organism evidence="9 10">
    <name type="scientific">Haliangium ochraceum (strain DSM 14365 / JCM 11303 / SMP-2)</name>
    <dbReference type="NCBI Taxonomy" id="502025"/>
    <lineage>
        <taxon>Bacteria</taxon>
        <taxon>Pseudomonadati</taxon>
        <taxon>Myxococcota</taxon>
        <taxon>Polyangia</taxon>
        <taxon>Haliangiales</taxon>
        <taxon>Kofleriaceae</taxon>
        <taxon>Haliangium</taxon>
    </lineage>
</organism>
<dbReference type="GO" id="GO:0008311">
    <property type="term" value="F:double-stranded DNA 3'-5' DNA exonuclease activity"/>
    <property type="evidence" value="ECO:0007669"/>
    <property type="project" value="InterPro"/>
</dbReference>
<dbReference type="GO" id="GO:0003677">
    <property type="term" value="F:DNA binding"/>
    <property type="evidence" value="ECO:0007669"/>
    <property type="project" value="InterPro"/>
</dbReference>
<dbReference type="GO" id="GO:0006281">
    <property type="term" value="P:DNA repair"/>
    <property type="evidence" value="ECO:0007669"/>
    <property type="project" value="InterPro"/>
</dbReference>
<proteinExistence type="inferred from homology"/>
<dbReference type="InterPro" id="IPR036691">
    <property type="entry name" value="Endo/exonu/phosph_ase_sf"/>
</dbReference>
<dbReference type="Gene3D" id="3.60.10.10">
    <property type="entry name" value="Endonuclease/exonuclease/phosphatase"/>
    <property type="match status" value="1"/>
</dbReference>
<sequence length="260" mass="29101">MKIATWNINGMRARLDFVLHWLRARQPDIVGLQELKLTEDQFPYDALSELGYHAVVVGQKAWNGVAVLSREPAELVHAGLPGQDELGARLVCVRVADMAFTTAYCPNGKSTSHPDFLRKLGWFDALIGQLGTLSEVAGASAGAVLCGDFNLCPTPLDSYNEDLLRGSIFHTDAERERYQRILDHGFVDLFRAAHPEERAFSWWDYRGGAFHKRQGLRIDFVLGTADIAARTERVEIDRTYRKKHDGLTASDHAPVIAELR</sequence>
<keyword evidence="4 6" id="KW-0460">Magnesium</keyword>
<dbReference type="InterPro" id="IPR004808">
    <property type="entry name" value="AP_endonuc_1"/>
</dbReference>
<feature type="site" description="Transition state stabilizer" evidence="7">
    <location>
        <position position="150"/>
    </location>
</feature>
<dbReference type="OrthoDB" id="9803914at2"/>
<evidence type="ECO:0000256" key="7">
    <source>
        <dbReference type="PIRSR" id="PIRSR604808-3"/>
    </source>
</evidence>
<feature type="site" description="Important for catalytic activity" evidence="7">
    <location>
        <position position="219"/>
    </location>
</feature>
<evidence type="ECO:0000256" key="4">
    <source>
        <dbReference type="ARBA" id="ARBA00022842"/>
    </source>
</evidence>
<name>D0LGA5_HALO1</name>
<evidence type="ECO:0000256" key="5">
    <source>
        <dbReference type="PIRSR" id="PIRSR604808-1"/>
    </source>
</evidence>
<dbReference type="InterPro" id="IPR020847">
    <property type="entry name" value="AP_endonuclease_F1_BS"/>
</dbReference>
<dbReference type="GO" id="GO:0046872">
    <property type="term" value="F:metal ion binding"/>
    <property type="evidence" value="ECO:0007669"/>
    <property type="project" value="UniProtKB-KW"/>
</dbReference>
<dbReference type="NCBIfam" id="TIGR00195">
    <property type="entry name" value="exoDNase_III"/>
    <property type="match status" value="1"/>
</dbReference>
<accession>D0LGA5</accession>
<protein>
    <submittedName>
        <fullName evidence="9">Exodeoxyribonuclease III Xth</fullName>
    </submittedName>
</protein>
<feature type="binding site" evidence="6">
    <location>
        <position position="251"/>
    </location>
    <ligand>
        <name>Mg(2+)</name>
        <dbReference type="ChEBI" id="CHEBI:18420"/>
        <label>1</label>
    </ligand>
</feature>